<dbReference type="PATRIC" id="fig|582680.7.peg.3595"/>
<accession>A0A0F0K8Q7</accession>
<evidence type="ECO:0000259" key="3">
    <source>
        <dbReference type="Pfam" id="PF03644"/>
    </source>
</evidence>
<dbReference type="OrthoDB" id="1089471at2"/>
<dbReference type="Pfam" id="PF03644">
    <property type="entry name" value="Glyco_hydro_85"/>
    <property type="match status" value="1"/>
</dbReference>
<feature type="region of interest" description="Disordered" evidence="1">
    <location>
        <begin position="406"/>
        <end position="425"/>
    </location>
</feature>
<feature type="chain" id="PRO_5002444253" evidence="2">
    <location>
        <begin position="32"/>
        <end position="706"/>
    </location>
</feature>
<gene>
    <name evidence="4" type="ORF">RL72_03536</name>
</gene>
<reference evidence="4 5" key="1">
    <citation type="submission" date="2015-02" db="EMBL/GenBank/DDBJ databases">
        <title>Draft genome sequences of ten Microbacterium spp. with emphasis on heavy metal contaminated environments.</title>
        <authorList>
            <person name="Corretto E."/>
        </authorList>
    </citation>
    <scope>NUCLEOTIDE SEQUENCE [LARGE SCALE GENOMIC DNA]</scope>
    <source>
        <strain evidence="4 5">DSM 23848</strain>
    </source>
</reference>
<dbReference type="PANTHER" id="PTHR13246:SF1">
    <property type="entry name" value="CYTOSOLIC ENDO-BETA-N-ACETYLGLUCOSAMINIDASE"/>
    <property type="match status" value="1"/>
</dbReference>
<feature type="domain" description="Cytosolic endo-beta-N-acetylglucosaminidase TIM barrel" evidence="3">
    <location>
        <begin position="134"/>
        <end position="467"/>
    </location>
</feature>
<comment type="caution">
    <text evidence="4">The sequence shown here is derived from an EMBL/GenBank/DDBJ whole genome shotgun (WGS) entry which is preliminary data.</text>
</comment>
<dbReference type="Gene3D" id="2.60.120.260">
    <property type="entry name" value="Galactose-binding domain-like"/>
    <property type="match status" value="1"/>
</dbReference>
<dbReference type="RefSeq" id="WP_045252193.1">
    <property type="nucleotide sequence ID" value="NZ_JYIT01000086.1"/>
</dbReference>
<proteinExistence type="predicted"/>
<dbReference type="Gene3D" id="3.20.20.80">
    <property type="entry name" value="Glycosidases"/>
    <property type="match status" value="1"/>
</dbReference>
<dbReference type="GO" id="GO:0005975">
    <property type="term" value="P:carbohydrate metabolic process"/>
    <property type="evidence" value="ECO:0007669"/>
    <property type="project" value="UniProtKB-ARBA"/>
</dbReference>
<dbReference type="InterPro" id="IPR006311">
    <property type="entry name" value="TAT_signal"/>
</dbReference>
<dbReference type="Gene3D" id="2.60.40.10">
    <property type="entry name" value="Immunoglobulins"/>
    <property type="match status" value="1"/>
</dbReference>
<dbReference type="AlphaFoldDB" id="A0A0F0K8Q7"/>
<keyword evidence="4" id="KW-0378">Hydrolase</keyword>
<protein>
    <submittedName>
        <fullName evidence="4">Glycosyl hydrolase family 85</fullName>
    </submittedName>
</protein>
<organism evidence="4 5">
    <name type="scientific">Microbacterium azadirachtae</name>
    <dbReference type="NCBI Taxonomy" id="582680"/>
    <lineage>
        <taxon>Bacteria</taxon>
        <taxon>Bacillati</taxon>
        <taxon>Actinomycetota</taxon>
        <taxon>Actinomycetes</taxon>
        <taxon>Micrococcales</taxon>
        <taxon>Microbacteriaceae</taxon>
        <taxon>Microbacterium</taxon>
    </lineage>
</organism>
<name>A0A0F0K8Q7_9MICO</name>
<evidence type="ECO:0000313" key="4">
    <source>
        <dbReference type="EMBL" id="KJL17293.1"/>
    </source>
</evidence>
<dbReference type="PROSITE" id="PS51318">
    <property type="entry name" value="TAT"/>
    <property type="match status" value="1"/>
</dbReference>
<evidence type="ECO:0000313" key="5">
    <source>
        <dbReference type="Proteomes" id="UP000033448"/>
    </source>
</evidence>
<dbReference type="GO" id="GO:0033925">
    <property type="term" value="F:mannosyl-glycoprotein endo-beta-N-acetylglucosaminidase activity"/>
    <property type="evidence" value="ECO:0007669"/>
    <property type="project" value="InterPro"/>
</dbReference>
<dbReference type="GO" id="GO:0005829">
    <property type="term" value="C:cytosol"/>
    <property type="evidence" value="ECO:0007669"/>
    <property type="project" value="UniProtKB-SubCell"/>
</dbReference>
<sequence>MAEFSRRTFLTVGGAGLGALLVGASAPPASAASRVAMGRPMAEAAAAPVPASGGTPPGPYTFGWAADDLLAFDPAATPWGPHLRCLIPRATRIAPFAATQAHPDLDPATRLSTLTIDDAGSIYEGHNQPIGLEPQVYTQRYWSYIDIWGTWHGQVKGSAPIEMVDGQRAPGRPYGVIDIPNPGWTEAAHKNGARSIGGWFWPRPVDFDSFLVQNADGSFPVGDKMIEIRRYFGFDGLFINQEGTVTAAQIAKFQDLLRYIKRTDPDFYLQGYDSADFDTGVVTYENRLSENNLRWLGTPDEPIYDSIFMNYWWQAEDGGADPDLSLSAASAQAAGRDPHVVGFAGVEHQKGGFRPEEDFGRVAGPGRAAPTSVALFVDSQIWLDASWDGTTSTVEGRRTYRDLEQRFWSGPTGDPHSSGRLEPRTPPYRTDVLNYRQWDGIAHWITERSPYGELPIATDFNIGVGSGFWLEGAQVRSSGWDNMGCADRSLTWQYWTEGGLAVALDETASYGSGHSLTLRGSGVVHLFKTDLTTPKSMVADLRAQGVQAVELGITWKDAPAQIDWHRLNAADDGSGWAQWGAELDVRGRGIARISLRTSGDGRLGRIVLRAAGKPAKPAKPAAFSVADAGDAGSARRHLTFSWTLQDDATGYDVFQLTGSGQNWLGRVHRDVFFAESVDVAAGTRFQLVAFGADGSRSAPVKAALGG</sequence>
<keyword evidence="2" id="KW-0732">Signal</keyword>
<dbReference type="InterPro" id="IPR013783">
    <property type="entry name" value="Ig-like_fold"/>
</dbReference>
<feature type="signal peptide" evidence="2">
    <location>
        <begin position="1"/>
        <end position="31"/>
    </location>
</feature>
<dbReference type="EMBL" id="JYIT01000086">
    <property type="protein sequence ID" value="KJL17293.1"/>
    <property type="molecule type" value="Genomic_DNA"/>
</dbReference>
<dbReference type="InterPro" id="IPR032979">
    <property type="entry name" value="ENGase"/>
</dbReference>
<dbReference type="PANTHER" id="PTHR13246">
    <property type="entry name" value="ENDO BETA N-ACETYLGLUCOSAMINIDASE"/>
    <property type="match status" value="1"/>
</dbReference>
<dbReference type="InterPro" id="IPR005201">
    <property type="entry name" value="TIM_ENGase"/>
</dbReference>
<dbReference type="Proteomes" id="UP000033448">
    <property type="component" value="Unassembled WGS sequence"/>
</dbReference>
<keyword evidence="5" id="KW-1185">Reference proteome</keyword>
<evidence type="ECO:0000256" key="1">
    <source>
        <dbReference type="SAM" id="MobiDB-lite"/>
    </source>
</evidence>
<evidence type="ECO:0000256" key="2">
    <source>
        <dbReference type="SAM" id="SignalP"/>
    </source>
</evidence>